<dbReference type="PANTHER" id="PTHR22648">
    <property type="entry name" value="TRANSCRIPTION TERMINATION FACTOR NUSA"/>
    <property type="match status" value="1"/>
</dbReference>
<dbReference type="PROSITE" id="PS50084">
    <property type="entry name" value="KH_TYPE_1"/>
    <property type="match status" value="1"/>
</dbReference>
<protein>
    <recommendedName>
        <fullName evidence="6">Transcription termination/antitermination protein NusA</fullName>
    </recommendedName>
</protein>
<comment type="similarity">
    <text evidence="6">Belongs to the NusA family.</text>
</comment>
<keyword evidence="4 6" id="KW-0805">Transcription regulation</keyword>
<dbReference type="SUPFAM" id="SSF54814">
    <property type="entry name" value="Prokaryotic type KH domain (KH-domain type II)"/>
    <property type="match status" value="2"/>
</dbReference>
<dbReference type="Gene3D" id="3.30.1480.10">
    <property type="entry name" value="NusA, N-terminal domain"/>
    <property type="match status" value="1"/>
</dbReference>
<dbReference type="InterPro" id="IPR036555">
    <property type="entry name" value="NusA_N_sf"/>
</dbReference>
<keyword evidence="3 6" id="KW-0694">RNA-binding</keyword>
<proteinExistence type="inferred from homology"/>
<sequence>MENVALIESFSEFKDDKLIDRVTLMAILEDVLRNALKKKYGDDDNFDIIINPDKGDLEIWRNRIVVADGEVEEPNQEIELSEAQKIEPDFEVGEDVAEEVKLIDLGRRSILALRQNLISKIHEHDNTNIYKQFKELEGEIYTAEVHHIRHRAIILLDDDGNEIILPKDKQIPSDFFRKGENVRGIIESVELKGTKPAIIMSRTSPVFLEKLFEQEIPEVFDGLITVKNVVRIPGEKAKVAVDSYDDRIDPVGACVGMKGSRIHGIVRELGNENIDVINYTNNLNLYITRSLSPARVTSLKIDEENKRAEVLLKPEEVSKAIGRGGHNIRLAGKLTGYEIDVFREGAEEDVELKEFSDEIDGWIIDEFSKAGLDTAKSILEQDVNDLVKRTDLEEETVIEVIRILKEEFED</sequence>
<evidence type="ECO:0000256" key="4">
    <source>
        <dbReference type="ARBA" id="ARBA00023015"/>
    </source>
</evidence>
<dbReference type="SUPFAM" id="SSF50249">
    <property type="entry name" value="Nucleic acid-binding proteins"/>
    <property type="match status" value="1"/>
</dbReference>
<comment type="caution">
    <text evidence="10">The sequence shown here is derived from an EMBL/GenBank/DDBJ whole genome shotgun (WGS) entry which is preliminary data.</text>
</comment>
<evidence type="ECO:0000256" key="3">
    <source>
        <dbReference type="ARBA" id="ARBA00022884"/>
    </source>
</evidence>
<dbReference type="InterPro" id="IPR009019">
    <property type="entry name" value="KH_sf_prok-type"/>
</dbReference>
<dbReference type="PANTHER" id="PTHR22648:SF0">
    <property type="entry name" value="TRANSCRIPTION TERMINATION_ANTITERMINATION PROTEIN NUSA"/>
    <property type="match status" value="1"/>
</dbReference>
<dbReference type="Pfam" id="PF26594">
    <property type="entry name" value="KH_NusA_2nd"/>
    <property type="match status" value="1"/>
</dbReference>
<evidence type="ECO:0000256" key="5">
    <source>
        <dbReference type="ARBA" id="ARBA00023163"/>
    </source>
</evidence>
<dbReference type="InterPro" id="IPR015946">
    <property type="entry name" value="KH_dom-like_a/b"/>
</dbReference>
<comment type="subunit">
    <text evidence="6">Monomer. Binds directly to the core enzyme of the DNA-dependent RNA polymerase and to nascent RNA.</text>
</comment>
<evidence type="ECO:0000313" key="11">
    <source>
        <dbReference type="Proteomes" id="UP001595812"/>
    </source>
</evidence>
<organism evidence="10 11">
    <name type="scientific">Winogradskyella maritima</name>
    <dbReference type="NCBI Taxonomy" id="1517766"/>
    <lineage>
        <taxon>Bacteria</taxon>
        <taxon>Pseudomonadati</taxon>
        <taxon>Bacteroidota</taxon>
        <taxon>Flavobacteriia</taxon>
        <taxon>Flavobacteriales</taxon>
        <taxon>Flavobacteriaceae</taxon>
        <taxon>Winogradskyella</taxon>
    </lineage>
</organism>
<evidence type="ECO:0000256" key="6">
    <source>
        <dbReference type="HAMAP-Rule" id="MF_00945"/>
    </source>
</evidence>
<dbReference type="Gene3D" id="3.30.300.20">
    <property type="match status" value="2"/>
</dbReference>
<dbReference type="SUPFAM" id="SSF69705">
    <property type="entry name" value="Transcription factor NusA, N-terminal domain"/>
    <property type="match status" value="1"/>
</dbReference>
<evidence type="ECO:0000259" key="9">
    <source>
        <dbReference type="Pfam" id="PF26594"/>
    </source>
</evidence>
<evidence type="ECO:0000256" key="2">
    <source>
        <dbReference type="ARBA" id="ARBA00022490"/>
    </source>
</evidence>
<dbReference type="EMBL" id="JBHSAT010000004">
    <property type="protein sequence ID" value="MFC3875962.1"/>
    <property type="molecule type" value="Genomic_DNA"/>
</dbReference>
<feature type="domain" description="Transcription factor NusA N-terminal" evidence="7">
    <location>
        <begin position="6"/>
        <end position="125"/>
    </location>
</feature>
<name>A0ABV8AD27_9FLAO</name>
<dbReference type="Proteomes" id="UP001595812">
    <property type="component" value="Unassembled WGS sequence"/>
</dbReference>
<reference evidence="11" key="1">
    <citation type="journal article" date="2019" name="Int. J. Syst. Evol. Microbiol.">
        <title>The Global Catalogue of Microorganisms (GCM) 10K type strain sequencing project: providing services to taxonomists for standard genome sequencing and annotation.</title>
        <authorList>
            <consortium name="The Broad Institute Genomics Platform"/>
            <consortium name="The Broad Institute Genome Sequencing Center for Infectious Disease"/>
            <person name="Wu L."/>
            <person name="Ma J."/>
        </authorList>
    </citation>
    <scope>NUCLEOTIDE SEQUENCE [LARGE SCALE GENOMIC DNA]</scope>
    <source>
        <strain evidence="11">CECT 8979</strain>
    </source>
</reference>
<evidence type="ECO:0000256" key="1">
    <source>
        <dbReference type="ARBA" id="ARBA00022472"/>
    </source>
</evidence>
<dbReference type="InterPro" id="IPR010213">
    <property type="entry name" value="TF_NusA"/>
</dbReference>
<keyword evidence="2 6" id="KW-0963">Cytoplasm</keyword>
<dbReference type="InterPro" id="IPR013735">
    <property type="entry name" value="TF_NusA_N"/>
</dbReference>
<dbReference type="Pfam" id="PF08529">
    <property type="entry name" value="NusA_N"/>
    <property type="match status" value="1"/>
</dbReference>
<feature type="domain" description="Transcription factor NusA first KH" evidence="8">
    <location>
        <begin position="202"/>
        <end position="279"/>
    </location>
</feature>
<dbReference type="InterPro" id="IPR058582">
    <property type="entry name" value="KH_NusA_2nd"/>
</dbReference>
<dbReference type="Pfam" id="PF13184">
    <property type="entry name" value="KH_NusA_1st"/>
    <property type="match status" value="1"/>
</dbReference>
<dbReference type="InterPro" id="IPR025249">
    <property type="entry name" value="TF_NusA_KH_1st"/>
</dbReference>
<dbReference type="InterPro" id="IPR012340">
    <property type="entry name" value="NA-bd_OB-fold"/>
</dbReference>
<keyword evidence="6" id="KW-0889">Transcription antitermination</keyword>
<evidence type="ECO:0000259" key="7">
    <source>
        <dbReference type="Pfam" id="PF08529"/>
    </source>
</evidence>
<dbReference type="InterPro" id="IPR030842">
    <property type="entry name" value="TF_NusA_bacterial"/>
</dbReference>
<dbReference type="RefSeq" id="WP_386096439.1">
    <property type="nucleotide sequence ID" value="NZ_JBHSAT010000004.1"/>
</dbReference>
<keyword evidence="1 6" id="KW-0806">Transcription termination</keyword>
<dbReference type="CDD" id="cd02134">
    <property type="entry name" value="KH-II_NusA_rpt1"/>
    <property type="match status" value="1"/>
</dbReference>
<comment type="function">
    <text evidence="6">Participates in both transcription termination and antitermination.</text>
</comment>
<dbReference type="CDD" id="cd22529">
    <property type="entry name" value="KH-II_NusA_rpt2"/>
    <property type="match status" value="1"/>
</dbReference>
<keyword evidence="5 6" id="KW-0804">Transcription</keyword>
<dbReference type="Gene3D" id="2.40.50.140">
    <property type="entry name" value="Nucleic acid-binding proteins"/>
    <property type="match status" value="1"/>
</dbReference>
<keyword evidence="11" id="KW-1185">Reference proteome</keyword>
<dbReference type="NCBIfam" id="TIGR01953">
    <property type="entry name" value="NusA"/>
    <property type="match status" value="1"/>
</dbReference>
<feature type="domain" description="NusA-like second KH" evidence="9">
    <location>
        <begin position="285"/>
        <end position="344"/>
    </location>
</feature>
<gene>
    <name evidence="6 10" type="primary">nusA</name>
    <name evidence="10" type="ORF">ACFOSX_01855</name>
</gene>
<accession>A0ABV8AD27</accession>
<comment type="subcellular location">
    <subcellularLocation>
        <location evidence="6">Cytoplasm</location>
    </subcellularLocation>
</comment>
<evidence type="ECO:0000313" key="10">
    <source>
        <dbReference type="EMBL" id="MFC3875962.1"/>
    </source>
</evidence>
<dbReference type="HAMAP" id="MF_00945_B">
    <property type="entry name" value="NusA_B"/>
    <property type="match status" value="1"/>
</dbReference>
<evidence type="ECO:0000259" key="8">
    <source>
        <dbReference type="Pfam" id="PF13184"/>
    </source>
</evidence>